<reference evidence="2 3" key="1">
    <citation type="submission" date="2019-03" db="EMBL/GenBank/DDBJ databases">
        <title>First draft genome of Liparis tanakae, snailfish: a comprehensive survey of snailfish specific genes.</title>
        <authorList>
            <person name="Kim W."/>
            <person name="Song I."/>
            <person name="Jeong J.-H."/>
            <person name="Kim D."/>
            <person name="Kim S."/>
            <person name="Ryu S."/>
            <person name="Song J.Y."/>
            <person name="Lee S.K."/>
        </authorList>
    </citation>
    <scope>NUCLEOTIDE SEQUENCE [LARGE SCALE GENOMIC DNA]</scope>
    <source>
        <tissue evidence="2">Muscle</tissue>
    </source>
</reference>
<feature type="region of interest" description="Disordered" evidence="1">
    <location>
        <begin position="29"/>
        <end position="48"/>
    </location>
</feature>
<gene>
    <name evidence="2" type="ORF">EYF80_032810</name>
</gene>
<proteinExistence type="predicted"/>
<protein>
    <submittedName>
        <fullName evidence="2">Uncharacterized protein</fullName>
    </submittedName>
</protein>
<organism evidence="2 3">
    <name type="scientific">Liparis tanakae</name>
    <name type="common">Tanaka's snailfish</name>
    <dbReference type="NCBI Taxonomy" id="230148"/>
    <lineage>
        <taxon>Eukaryota</taxon>
        <taxon>Metazoa</taxon>
        <taxon>Chordata</taxon>
        <taxon>Craniata</taxon>
        <taxon>Vertebrata</taxon>
        <taxon>Euteleostomi</taxon>
        <taxon>Actinopterygii</taxon>
        <taxon>Neopterygii</taxon>
        <taxon>Teleostei</taxon>
        <taxon>Neoteleostei</taxon>
        <taxon>Acanthomorphata</taxon>
        <taxon>Eupercaria</taxon>
        <taxon>Perciformes</taxon>
        <taxon>Cottioidei</taxon>
        <taxon>Cottales</taxon>
        <taxon>Liparidae</taxon>
        <taxon>Liparis</taxon>
    </lineage>
</organism>
<comment type="caution">
    <text evidence="2">The sequence shown here is derived from an EMBL/GenBank/DDBJ whole genome shotgun (WGS) entry which is preliminary data.</text>
</comment>
<dbReference type="AlphaFoldDB" id="A0A4Z2GU96"/>
<sequence length="112" mass="12300">MGESHRDADDDDDEEVALWVWEESLTVVWDDEPGHGGGVDASDHPEHAQPAQVLASLLPSQHLGETFSFLPTLLLPHNLLSHALEEGGAVGNIHEMSAHPKPDTMRHTRNML</sequence>
<evidence type="ECO:0000256" key="1">
    <source>
        <dbReference type="SAM" id="MobiDB-lite"/>
    </source>
</evidence>
<accession>A0A4Z2GU96</accession>
<dbReference type="Proteomes" id="UP000314294">
    <property type="component" value="Unassembled WGS sequence"/>
</dbReference>
<evidence type="ECO:0000313" key="2">
    <source>
        <dbReference type="EMBL" id="TNN56999.1"/>
    </source>
</evidence>
<evidence type="ECO:0000313" key="3">
    <source>
        <dbReference type="Proteomes" id="UP000314294"/>
    </source>
</evidence>
<name>A0A4Z2GU96_9TELE</name>
<keyword evidence="3" id="KW-1185">Reference proteome</keyword>
<dbReference type="OrthoDB" id="10571216at2759"/>
<dbReference type="EMBL" id="SRLO01000416">
    <property type="protein sequence ID" value="TNN56999.1"/>
    <property type="molecule type" value="Genomic_DNA"/>
</dbReference>